<reference evidence="1" key="1">
    <citation type="submission" date="2023-04" db="EMBL/GenBank/DDBJ databases">
        <title>Ambrosiozyma monospora NBRC 1965.</title>
        <authorList>
            <person name="Ichikawa N."/>
            <person name="Sato H."/>
            <person name="Tonouchi N."/>
        </authorList>
    </citation>
    <scope>NUCLEOTIDE SEQUENCE</scope>
    <source>
        <strain evidence="1">NBRC 1965</strain>
    </source>
</reference>
<evidence type="ECO:0000313" key="1">
    <source>
        <dbReference type="EMBL" id="GMG35401.1"/>
    </source>
</evidence>
<proteinExistence type="predicted"/>
<sequence length="115" mass="13693">MHRWKYISTFSITSLPPDAELVSNIQHRYTRLPLQSASFNSTSKTLYEANWKDYLIIPSKARNENITSWKKFWSKFSNFVNKNPDSYSTLHRFQTGHLYYQLNLHSNETCCYCNQ</sequence>
<dbReference type="EMBL" id="BSXU01002209">
    <property type="protein sequence ID" value="GMG35401.1"/>
    <property type="molecule type" value="Genomic_DNA"/>
</dbReference>
<keyword evidence="2" id="KW-1185">Reference proteome</keyword>
<evidence type="ECO:0000313" key="2">
    <source>
        <dbReference type="Proteomes" id="UP001165063"/>
    </source>
</evidence>
<accession>A0A9W7DHB1</accession>
<comment type="caution">
    <text evidence="1">The sequence shown here is derived from an EMBL/GenBank/DDBJ whole genome shotgun (WGS) entry which is preliminary data.</text>
</comment>
<organism evidence="1 2">
    <name type="scientific">Ambrosiozyma monospora</name>
    <name type="common">Yeast</name>
    <name type="synonym">Endomycopsis monosporus</name>
    <dbReference type="NCBI Taxonomy" id="43982"/>
    <lineage>
        <taxon>Eukaryota</taxon>
        <taxon>Fungi</taxon>
        <taxon>Dikarya</taxon>
        <taxon>Ascomycota</taxon>
        <taxon>Saccharomycotina</taxon>
        <taxon>Pichiomycetes</taxon>
        <taxon>Pichiales</taxon>
        <taxon>Pichiaceae</taxon>
        <taxon>Ambrosiozyma</taxon>
    </lineage>
</organism>
<name>A0A9W7DHB1_AMBMO</name>
<protein>
    <submittedName>
        <fullName evidence="1">Unnamed protein product</fullName>
    </submittedName>
</protein>
<gene>
    <name evidence="1" type="ORF">Amon01_000453900</name>
</gene>
<dbReference type="Proteomes" id="UP001165063">
    <property type="component" value="Unassembled WGS sequence"/>
</dbReference>
<dbReference type="AlphaFoldDB" id="A0A9W7DHB1"/>